<gene>
    <name evidence="3" type="ORF">HOP40_15785</name>
</gene>
<dbReference type="AlphaFoldDB" id="A0A6M6JKY0"/>
<feature type="region of interest" description="Disordered" evidence="2">
    <location>
        <begin position="73"/>
        <end position="92"/>
    </location>
</feature>
<dbReference type="SUPFAM" id="SSF142823">
    <property type="entry name" value="ComB-like"/>
    <property type="match status" value="1"/>
</dbReference>
<evidence type="ECO:0000313" key="4">
    <source>
        <dbReference type="Proteomes" id="UP000505377"/>
    </source>
</evidence>
<name>A0A6M6JKY0_9PSEU</name>
<dbReference type="EMBL" id="CP053564">
    <property type="protein sequence ID" value="QJY47089.1"/>
    <property type="molecule type" value="Genomic_DNA"/>
</dbReference>
<dbReference type="InterPro" id="IPR036702">
    <property type="entry name" value="ComB-like_sf"/>
</dbReference>
<dbReference type="Proteomes" id="UP000505377">
    <property type="component" value="Chromosome"/>
</dbReference>
<sequence>MSVRPEHRQQAHRVRLEWGVEGAALLAAECAAVVVVDVLSFCTAVDVAVGRGASVLPQRGSSAGAVDEAAARAAGAEPAADRRGPGPSLRPSSLVGLAPGTRLALASPNGATLCAAVGPGVALFAGCLRNASAVAAALREVDGPVGLVPAGERWPDGAMRVAVEDALGAGAIAAALDDRSPEADAAVDLFLAARARGLRGVLGRLASGLELEADGFGADVDLAAELDASGTAPRRVDGFLA</sequence>
<accession>A0A6M6JKY0</accession>
<evidence type="ECO:0000256" key="1">
    <source>
        <dbReference type="ARBA" id="ARBA00021948"/>
    </source>
</evidence>
<dbReference type="Gene3D" id="3.90.1560.10">
    <property type="entry name" value="ComB-like"/>
    <property type="match status" value="1"/>
</dbReference>
<evidence type="ECO:0000313" key="3">
    <source>
        <dbReference type="EMBL" id="QJY47089.1"/>
    </source>
</evidence>
<dbReference type="GO" id="GO:0050532">
    <property type="term" value="F:2-phosphosulfolactate phosphatase activity"/>
    <property type="evidence" value="ECO:0007669"/>
    <property type="project" value="InterPro"/>
</dbReference>
<dbReference type="RefSeq" id="WP_172159294.1">
    <property type="nucleotide sequence ID" value="NZ_CP053564.1"/>
</dbReference>
<evidence type="ECO:0000256" key="2">
    <source>
        <dbReference type="SAM" id="MobiDB-lite"/>
    </source>
</evidence>
<proteinExistence type="predicted"/>
<dbReference type="GO" id="GO:0000287">
    <property type="term" value="F:magnesium ion binding"/>
    <property type="evidence" value="ECO:0007669"/>
    <property type="project" value="InterPro"/>
</dbReference>
<organism evidence="3 4">
    <name type="scientific">Pseudonocardia broussonetiae</name>
    <dbReference type="NCBI Taxonomy" id="2736640"/>
    <lineage>
        <taxon>Bacteria</taxon>
        <taxon>Bacillati</taxon>
        <taxon>Actinomycetota</taxon>
        <taxon>Actinomycetes</taxon>
        <taxon>Pseudonocardiales</taxon>
        <taxon>Pseudonocardiaceae</taxon>
        <taxon>Pseudonocardia</taxon>
    </lineage>
</organism>
<dbReference type="KEGG" id="pbro:HOP40_15785"/>
<protein>
    <recommendedName>
        <fullName evidence="1">Probable 2-phosphosulfolactate phosphatase</fullName>
    </recommendedName>
</protein>
<keyword evidence="4" id="KW-1185">Reference proteome</keyword>
<dbReference type="Pfam" id="PF04029">
    <property type="entry name" value="2-ph_phosp"/>
    <property type="match status" value="1"/>
</dbReference>
<reference evidence="3 4" key="1">
    <citation type="submission" date="2020-05" db="EMBL/GenBank/DDBJ databases">
        <authorList>
            <person name="Mo P."/>
        </authorList>
    </citation>
    <scope>NUCLEOTIDE SEQUENCE [LARGE SCALE GENOMIC DNA]</scope>
    <source>
        <strain evidence="3 4">Gen01</strain>
    </source>
</reference>
<dbReference type="InterPro" id="IPR005238">
    <property type="entry name" value="ComB-like"/>
</dbReference>